<organism evidence="12 13">
    <name type="scientific">Candida oxycetoniae</name>
    <dbReference type="NCBI Taxonomy" id="497107"/>
    <lineage>
        <taxon>Eukaryota</taxon>
        <taxon>Fungi</taxon>
        <taxon>Dikarya</taxon>
        <taxon>Ascomycota</taxon>
        <taxon>Saccharomycotina</taxon>
        <taxon>Pichiomycetes</taxon>
        <taxon>Debaryomycetaceae</taxon>
        <taxon>Candida/Lodderomyces clade</taxon>
        <taxon>Candida</taxon>
    </lineage>
</organism>
<name>A0AAI9WZ16_9ASCO</name>
<feature type="domain" description="Concentrative nucleoside transporter C-terminal" evidence="10">
    <location>
        <begin position="411"/>
        <end position="627"/>
    </location>
</feature>
<evidence type="ECO:0000256" key="6">
    <source>
        <dbReference type="ARBA" id="ARBA00023136"/>
    </source>
</evidence>
<keyword evidence="3" id="KW-1003">Cell membrane</keyword>
<feature type="region of interest" description="Disordered" evidence="7">
    <location>
        <begin position="67"/>
        <end position="88"/>
    </location>
</feature>
<feature type="transmembrane region" description="Helical" evidence="8">
    <location>
        <begin position="305"/>
        <end position="327"/>
    </location>
</feature>
<keyword evidence="4 8" id="KW-0812">Transmembrane</keyword>
<proteinExistence type="inferred from homology"/>
<dbReference type="RefSeq" id="XP_049181468.1">
    <property type="nucleotide sequence ID" value="XM_049322441.1"/>
</dbReference>
<dbReference type="Pfam" id="PF07670">
    <property type="entry name" value="Gate"/>
    <property type="match status" value="1"/>
</dbReference>
<comment type="caution">
    <text evidence="12">The sequence shown here is derived from an EMBL/GenBank/DDBJ whole genome shotgun (WGS) entry which is preliminary data.</text>
</comment>
<dbReference type="PANTHER" id="PTHR10590">
    <property type="entry name" value="SODIUM/NUCLEOSIDE COTRANSPORTER"/>
    <property type="match status" value="1"/>
</dbReference>
<feature type="transmembrane region" description="Helical" evidence="8">
    <location>
        <begin position="479"/>
        <end position="500"/>
    </location>
</feature>
<sequence length="638" mass="71222">MSTPQAHQLQHAEPNNISSTASIIEAVSDSELVEKTKDMYNRPAKIDLEMNKEKLPFGEQDQVTIRELSKESTSGGGGGGGGGNSEYNSNDGAVTPHLSFWQRMKIRFPWYKIAFHIFLGCFFTSWWLSIVIQEKHRHQWLIPTVIWGMIMVRLITFYCRILNWILKYAKLVWDYATDFIYIKVLKQRYQRLLAGAAILISVVLLGTFIPAETEFSKRKDRAVSFFGCIVAVFGLFVTSKNPSKIQWNTVIGGLLMQFIVAIFVLRTKCGYDIFNFISTLARELLGFSKDGVAFLLNQEIAHFPYFFFTVLPAVAFFVAFVHIWYYFGVIQWAIRKFAFFFFWTLRVSGAEAMTAAASPFIGIGESAILIKDLMPYLTKAELHQIMTSGFSTISGAVLVGYIGLGLSPQALVSSCVMSIPASLAVSKLRYPETEIPVSSGKVMIPKCEQAESDEKNKPHNVLQAFSDGATLGLRIAGTMMIQCMCIIGLVALCNGILTWFGNYWNIHQLTLELMLSYLFYPIGFLLGTPRNEILIVTKLIAYKFIQNEYVAYNLLMTSAPYNEMSSRGKLIATYACCGFANLGSLGITLGVLNTLTNNSRTKDITSSIMSSLFCGGITTLISAAISGMVMHDLSKFIQ</sequence>
<evidence type="ECO:0000256" key="3">
    <source>
        <dbReference type="ARBA" id="ARBA00022475"/>
    </source>
</evidence>
<feature type="domain" description="Concentrative nucleoside transporter N-terminal" evidence="9">
    <location>
        <begin position="226"/>
        <end position="297"/>
    </location>
</feature>
<dbReference type="InterPro" id="IPR011657">
    <property type="entry name" value="CNT_C_dom"/>
</dbReference>
<dbReference type="PANTHER" id="PTHR10590:SF4">
    <property type="entry name" value="SOLUTE CARRIER FAMILY 28 MEMBER 3"/>
    <property type="match status" value="1"/>
</dbReference>
<evidence type="ECO:0000256" key="4">
    <source>
        <dbReference type="ARBA" id="ARBA00022692"/>
    </source>
</evidence>
<dbReference type="Proteomes" id="UP001202479">
    <property type="component" value="Unassembled WGS sequence"/>
</dbReference>
<feature type="transmembrane region" description="Helical" evidence="8">
    <location>
        <begin position="604"/>
        <end position="629"/>
    </location>
</feature>
<dbReference type="AlphaFoldDB" id="A0AAI9WZ16"/>
<keyword evidence="6 8" id="KW-0472">Membrane</keyword>
<evidence type="ECO:0000259" key="10">
    <source>
        <dbReference type="Pfam" id="PF07662"/>
    </source>
</evidence>
<dbReference type="GeneID" id="73378946"/>
<dbReference type="InterPro" id="IPR011642">
    <property type="entry name" value="Gate_dom"/>
</dbReference>
<feature type="transmembrane region" description="Helical" evidence="8">
    <location>
        <begin position="222"/>
        <end position="238"/>
    </location>
</feature>
<dbReference type="InterPro" id="IPR002668">
    <property type="entry name" value="CNT_N_dom"/>
</dbReference>
<feature type="compositionally biased region" description="Gly residues" evidence="7">
    <location>
        <begin position="74"/>
        <end position="84"/>
    </location>
</feature>
<evidence type="ECO:0000256" key="1">
    <source>
        <dbReference type="ARBA" id="ARBA00004651"/>
    </source>
</evidence>
<evidence type="ECO:0000256" key="5">
    <source>
        <dbReference type="ARBA" id="ARBA00022989"/>
    </source>
</evidence>
<evidence type="ECO:0000259" key="11">
    <source>
        <dbReference type="Pfam" id="PF07670"/>
    </source>
</evidence>
<gene>
    <name evidence="12" type="ORF">KGF56_001329</name>
</gene>
<feature type="transmembrane region" description="Helical" evidence="8">
    <location>
        <begin position="140"/>
        <end position="161"/>
    </location>
</feature>
<comment type="similarity">
    <text evidence="2">Belongs to the concentrative nucleoside transporter (CNT) (TC 2.A.41) family.</text>
</comment>
<feature type="transmembrane region" description="Helical" evidence="8">
    <location>
        <begin position="110"/>
        <end position="128"/>
    </location>
</feature>
<dbReference type="GO" id="GO:0005337">
    <property type="term" value="F:nucleoside transmembrane transporter activity"/>
    <property type="evidence" value="ECO:0007669"/>
    <property type="project" value="InterPro"/>
</dbReference>
<keyword evidence="13" id="KW-1185">Reference proteome</keyword>
<feature type="domain" description="Nucleoside transporter/FeoB GTPase Gate" evidence="11">
    <location>
        <begin position="307"/>
        <end position="404"/>
    </location>
</feature>
<dbReference type="Pfam" id="PF01773">
    <property type="entry name" value="Nucleos_tra2_N"/>
    <property type="match status" value="1"/>
</dbReference>
<feature type="transmembrane region" description="Helical" evidence="8">
    <location>
        <begin position="506"/>
        <end position="526"/>
    </location>
</feature>
<accession>A0AAI9WZ16</accession>
<keyword evidence="5 8" id="KW-1133">Transmembrane helix</keyword>
<dbReference type="GO" id="GO:0005886">
    <property type="term" value="C:plasma membrane"/>
    <property type="evidence" value="ECO:0007669"/>
    <property type="project" value="UniProtKB-SubCell"/>
</dbReference>
<evidence type="ECO:0000313" key="12">
    <source>
        <dbReference type="EMBL" id="KAI3405723.1"/>
    </source>
</evidence>
<feature type="transmembrane region" description="Helical" evidence="8">
    <location>
        <begin position="571"/>
        <end position="592"/>
    </location>
</feature>
<feature type="transmembrane region" description="Helical" evidence="8">
    <location>
        <begin position="192"/>
        <end position="210"/>
    </location>
</feature>
<protein>
    <submittedName>
        <fullName evidence="12">Uncharacterized protein</fullName>
    </submittedName>
</protein>
<evidence type="ECO:0000256" key="2">
    <source>
        <dbReference type="ARBA" id="ARBA00009033"/>
    </source>
</evidence>
<dbReference type="GO" id="GO:0015293">
    <property type="term" value="F:symporter activity"/>
    <property type="evidence" value="ECO:0007669"/>
    <property type="project" value="TreeGrafter"/>
</dbReference>
<evidence type="ECO:0000259" key="9">
    <source>
        <dbReference type="Pfam" id="PF01773"/>
    </source>
</evidence>
<reference evidence="12" key="1">
    <citation type="journal article" date="2022" name="DNA Res.">
        <title>Genome analysis of five recently described species of the CUG-Ser clade uncovers Candida theae as a new hybrid lineage with pathogenic potential in the Candida parapsilosis species complex.</title>
        <authorList>
            <person name="Mixao V."/>
            <person name="Del Olmo V."/>
            <person name="Hegedusova E."/>
            <person name="Saus E."/>
            <person name="Pryszcz L."/>
            <person name="Cillingova A."/>
            <person name="Nosek J."/>
            <person name="Gabaldon T."/>
        </authorList>
    </citation>
    <scope>NUCLEOTIDE SEQUENCE</scope>
    <source>
        <strain evidence="12">CBS 10844</strain>
    </source>
</reference>
<evidence type="ECO:0000256" key="8">
    <source>
        <dbReference type="SAM" id="Phobius"/>
    </source>
</evidence>
<feature type="region of interest" description="Disordered" evidence="7">
    <location>
        <begin position="1"/>
        <end position="21"/>
    </location>
</feature>
<feature type="transmembrane region" description="Helical" evidence="8">
    <location>
        <begin position="339"/>
        <end position="362"/>
    </location>
</feature>
<feature type="transmembrane region" description="Helical" evidence="8">
    <location>
        <begin position="382"/>
        <end position="404"/>
    </location>
</feature>
<dbReference type="Pfam" id="PF07662">
    <property type="entry name" value="Nucleos_tra2_C"/>
    <property type="match status" value="1"/>
</dbReference>
<dbReference type="InterPro" id="IPR008276">
    <property type="entry name" value="C_nuclsd_transpt"/>
</dbReference>
<comment type="subcellular location">
    <subcellularLocation>
        <location evidence="1">Cell membrane</location>
        <topology evidence="1">Multi-pass membrane protein</topology>
    </subcellularLocation>
</comment>
<feature type="transmembrane region" description="Helical" evidence="8">
    <location>
        <begin position="245"/>
        <end position="265"/>
    </location>
</feature>
<evidence type="ECO:0000313" key="13">
    <source>
        <dbReference type="Proteomes" id="UP001202479"/>
    </source>
</evidence>
<dbReference type="EMBL" id="JAHUZD010000027">
    <property type="protein sequence ID" value="KAI3405723.1"/>
    <property type="molecule type" value="Genomic_DNA"/>
</dbReference>
<evidence type="ECO:0000256" key="7">
    <source>
        <dbReference type="SAM" id="MobiDB-lite"/>
    </source>
</evidence>